<dbReference type="Proteomes" id="UP001163719">
    <property type="component" value="Unassembled WGS sequence"/>
</dbReference>
<organism evidence="2 3">
    <name type="scientific">Chryseobacterium oryctis</name>
    <dbReference type="NCBI Taxonomy" id="2952618"/>
    <lineage>
        <taxon>Bacteria</taxon>
        <taxon>Pseudomonadati</taxon>
        <taxon>Bacteroidota</taxon>
        <taxon>Flavobacteriia</taxon>
        <taxon>Flavobacteriales</taxon>
        <taxon>Weeksellaceae</taxon>
        <taxon>Chryseobacterium group</taxon>
        <taxon>Chryseobacterium</taxon>
    </lineage>
</organism>
<reference evidence="2" key="1">
    <citation type="submission" date="2022-10" db="EMBL/GenBank/DDBJ databases">
        <title>Chryseobacterium babae sp. nov. isolated from the gut of the beetle Oryctes rhinoceros, and Chryseobacterium kimseyorum sp. nov., isolated from a stick insect rearing cage.</title>
        <authorList>
            <person name="Shelomi M."/>
            <person name="Han C.-J."/>
            <person name="Chen W.-M."/>
            <person name="Chen H.-K."/>
            <person name="Liaw S.-J."/>
            <person name="Muhle E."/>
            <person name="Clermont D."/>
        </authorList>
    </citation>
    <scope>NUCLEOTIDE SEQUENCE</scope>
    <source>
        <strain evidence="2">WLa1L2M3</strain>
    </source>
</reference>
<feature type="transmembrane region" description="Helical" evidence="1">
    <location>
        <begin position="7"/>
        <end position="30"/>
    </location>
</feature>
<keyword evidence="1" id="KW-1133">Transmembrane helix</keyword>
<comment type="caution">
    <text evidence="2">The sequence shown here is derived from an EMBL/GenBank/DDBJ whole genome shotgun (WGS) entry which is preliminary data.</text>
</comment>
<gene>
    <name evidence="2" type="ORF">OH806_11030</name>
</gene>
<name>A0ABT3HPT7_9FLAO</name>
<keyword evidence="3" id="KW-1185">Reference proteome</keyword>
<keyword evidence="1" id="KW-0812">Transmembrane</keyword>
<evidence type="ECO:0000256" key="1">
    <source>
        <dbReference type="SAM" id="Phobius"/>
    </source>
</evidence>
<evidence type="ECO:0000313" key="3">
    <source>
        <dbReference type="Proteomes" id="UP001163719"/>
    </source>
</evidence>
<protein>
    <submittedName>
        <fullName evidence="2">Uncharacterized protein</fullName>
    </submittedName>
</protein>
<evidence type="ECO:0000313" key="2">
    <source>
        <dbReference type="EMBL" id="MCW3161796.1"/>
    </source>
</evidence>
<sequence>MKGIFQTILTLLISVVYAGYFSFFLLFYPYDFFADNLKIPQNIKFEKPINLNENLSSELKIPNINTPTFLLYDGFQPGIYQYEIFINKIEKGTAYLKVYEITKNEKLSEKDIEEKSKINIYNPTNKLMKFKLKDDFTVYEGDWNQFYGSRIEVWFKPENKSEKERKLFSKNYIIQGWQR</sequence>
<keyword evidence="1" id="KW-0472">Membrane</keyword>
<dbReference type="EMBL" id="JAPDHV010000004">
    <property type="protein sequence ID" value="MCW3161796.1"/>
    <property type="molecule type" value="Genomic_DNA"/>
</dbReference>
<accession>A0ABT3HPT7</accession>
<proteinExistence type="predicted"/>